<feature type="domain" description="Glycosyl-hydrolase 97 C-terminal oligomerisation" evidence="4">
    <location>
        <begin position="569"/>
        <end position="670"/>
    </location>
</feature>
<dbReference type="InterPro" id="IPR017853">
    <property type="entry name" value="GH"/>
</dbReference>
<dbReference type="Proteomes" id="UP000515977">
    <property type="component" value="Chromosome"/>
</dbReference>
<evidence type="ECO:0000259" key="3">
    <source>
        <dbReference type="Pfam" id="PF14508"/>
    </source>
</evidence>
<dbReference type="InterPro" id="IPR019563">
    <property type="entry name" value="GH97_catalytic"/>
</dbReference>
<dbReference type="PANTHER" id="PTHR35803">
    <property type="entry name" value="GLUCAN 1,4-ALPHA-GLUCOSIDASE SUSB-RELATED"/>
    <property type="match status" value="1"/>
</dbReference>
<feature type="signal peptide" evidence="1">
    <location>
        <begin position="1"/>
        <end position="19"/>
    </location>
</feature>
<evidence type="ECO:0000256" key="1">
    <source>
        <dbReference type="SAM" id="SignalP"/>
    </source>
</evidence>
<dbReference type="Gene3D" id="3.20.20.70">
    <property type="entry name" value="Aldolase class I"/>
    <property type="match status" value="1"/>
</dbReference>
<gene>
    <name evidence="5" type="ORF">H9L17_14465</name>
</gene>
<dbReference type="Pfam" id="PF14508">
    <property type="entry name" value="GH97_N"/>
    <property type="match status" value="1"/>
</dbReference>
<keyword evidence="6" id="KW-1185">Reference proteome</keyword>
<dbReference type="GO" id="GO:0016787">
    <property type="term" value="F:hydrolase activity"/>
    <property type="evidence" value="ECO:0007669"/>
    <property type="project" value="UniProtKB-KW"/>
</dbReference>
<dbReference type="Pfam" id="PF14509">
    <property type="entry name" value="GH97_C"/>
    <property type="match status" value="1"/>
</dbReference>
<reference evidence="5 6" key="1">
    <citation type="submission" date="2020-08" db="EMBL/GenBank/DDBJ databases">
        <title>Genome sequence of Thermomonas brevis KACC 16975T.</title>
        <authorList>
            <person name="Hyun D.-W."/>
            <person name="Bae J.-W."/>
        </authorList>
    </citation>
    <scope>NUCLEOTIDE SEQUENCE [LARGE SCALE GENOMIC DNA]</scope>
    <source>
        <strain evidence="5 6">KACC 16975</strain>
    </source>
</reference>
<keyword evidence="1" id="KW-0732">Signal</keyword>
<sequence length="675" mass="75518">MTSRALLAAGLLLSPLAHAETVTSVTSPDGRLKVELDLDGDGRLAYRVQRDGKPVIADSHLGFVFRNGRQLLRNLTLEKQAARSFDNTWEQPWGERRYVREHYNELRASLIEKNHDHRRFDVVFRVFDDGVGFRYDVPAQPALREAQIVQELTEFAVARPATAWWIPALQWNREEYLYHRTPLAEVGIAQTPITLRTDDGLHLSLHEAALVDYAGMNLMREGNVLRAALTPGSPTPVVRATPFVTPWRTIAISDSAGGLVESNLILNLNEPNKLGDVSWFTPAKYVGVWWSLHLDEQSWATGPKHGATTENTKRYIDFAAANGFRGVLVEGWNPGWDGDWFANGWDFDFTKPAADFDLVGLAKYAAGKGVHLIGHHETGCAVSHYERQLDAAFALDARNGIDVVKTGYVCDAGQIERQDAANGPVLREWHEGQWMSHHNLRVLEAAAKRHIAINSHEPIKDTGLRRTYPNWVSREGARGMEYNAWANPPNPPEHEVTLVFTRMLAGPMDYTPGVLSLTGRHGQEIQSTLARQLALYVGIYSPIQMAADLPEHYAQHADAFQFIKDVAVDWDESHVLAGEVGEYVAIARKQRGAPLWFLGAMNDRNPRTLQLKLDFLDTGKRYRAEIYRDGEGADWHGDARFRFVREDKAVARGDALSLWLAGGGGAAIRFVPLEP</sequence>
<evidence type="ECO:0000259" key="2">
    <source>
        <dbReference type="Pfam" id="PF10566"/>
    </source>
</evidence>
<dbReference type="InterPro" id="IPR014718">
    <property type="entry name" value="GH-type_carb-bd"/>
</dbReference>
<proteinExistence type="predicted"/>
<dbReference type="KEGG" id="tbv:H9L17_14465"/>
<dbReference type="Pfam" id="PF10566">
    <property type="entry name" value="Glyco_hydro_97"/>
    <property type="match status" value="1"/>
</dbReference>
<feature type="domain" description="Glycosyl-hydrolase 97 catalytic" evidence="2">
    <location>
        <begin position="289"/>
        <end position="477"/>
    </location>
</feature>
<feature type="domain" description="Glycosyl-hydrolase 97 N-terminal" evidence="3">
    <location>
        <begin position="25"/>
        <end position="271"/>
    </location>
</feature>
<organism evidence="5 6">
    <name type="scientific">Thermomonas brevis</name>
    <dbReference type="NCBI Taxonomy" id="215691"/>
    <lineage>
        <taxon>Bacteria</taxon>
        <taxon>Pseudomonadati</taxon>
        <taxon>Pseudomonadota</taxon>
        <taxon>Gammaproteobacteria</taxon>
        <taxon>Lysobacterales</taxon>
        <taxon>Lysobacteraceae</taxon>
        <taxon>Thermomonas</taxon>
    </lineage>
</organism>
<dbReference type="Gene3D" id="2.70.98.10">
    <property type="match status" value="1"/>
</dbReference>
<dbReference type="GO" id="GO:0030246">
    <property type="term" value="F:carbohydrate binding"/>
    <property type="evidence" value="ECO:0007669"/>
    <property type="project" value="InterPro"/>
</dbReference>
<dbReference type="SUPFAM" id="SSF51445">
    <property type="entry name" value="(Trans)glycosidases"/>
    <property type="match status" value="1"/>
</dbReference>
<feature type="chain" id="PRO_5028881122" evidence="1">
    <location>
        <begin position="20"/>
        <end position="675"/>
    </location>
</feature>
<protein>
    <submittedName>
        <fullName evidence="5">Glycoside hydrolase family 97 protein</fullName>
    </submittedName>
</protein>
<dbReference type="InterPro" id="IPR029483">
    <property type="entry name" value="GH97_C"/>
</dbReference>
<dbReference type="InterPro" id="IPR052720">
    <property type="entry name" value="Glycosyl_hydrolase_97"/>
</dbReference>
<dbReference type="InterPro" id="IPR013785">
    <property type="entry name" value="Aldolase_TIM"/>
</dbReference>
<dbReference type="EMBL" id="CP060711">
    <property type="protein sequence ID" value="QNN46352.1"/>
    <property type="molecule type" value="Genomic_DNA"/>
</dbReference>
<name>A0A7G9QSM7_9GAMM</name>
<dbReference type="PANTHER" id="PTHR35803:SF1">
    <property type="entry name" value="GLUCAN 1,4-ALPHA-GLUCOSIDASE SUSB"/>
    <property type="match status" value="1"/>
</dbReference>
<dbReference type="RefSeq" id="WP_187570118.1">
    <property type="nucleotide sequence ID" value="NZ_CP060711.1"/>
</dbReference>
<evidence type="ECO:0000259" key="4">
    <source>
        <dbReference type="Pfam" id="PF14509"/>
    </source>
</evidence>
<keyword evidence="5" id="KW-0378">Hydrolase</keyword>
<dbReference type="InterPro" id="IPR029486">
    <property type="entry name" value="GH97_N"/>
</dbReference>
<evidence type="ECO:0000313" key="5">
    <source>
        <dbReference type="EMBL" id="QNN46352.1"/>
    </source>
</evidence>
<accession>A0A7G9QSM7</accession>
<dbReference type="AlphaFoldDB" id="A0A7G9QSM7"/>
<evidence type="ECO:0000313" key="6">
    <source>
        <dbReference type="Proteomes" id="UP000515977"/>
    </source>
</evidence>